<accession>A0A512MFI0</accession>
<sequence length="91" mass="9707">MSESLQTQLLKPVKDKLMEKFGPILGAAAFIAICAGYVMLPASCSLNPEQQKRLQTIAVPVAGILSQAAVQRGWIESGDKILVQKGVAIVK</sequence>
<evidence type="ECO:0000313" key="2">
    <source>
        <dbReference type="EMBL" id="GEP45482.1"/>
    </source>
</evidence>
<keyword evidence="1" id="KW-1133">Transmembrane helix</keyword>
<keyword evidence="1" id="KW-0812">Transmembrane</keyword>
<organism evidence="2 3">
    <name type="scientific">Brevifollis gellanilyticus</name>
    <dbReference type="NCBI Taxonomy" id="748831"/>
    <lineage>
        <taxon>Bacteria</taxon>
        <taxon>Pseudomonadati</taxon>
        <taxon>Verrucomicrobiota</taxon>
        <taxon>Verrucomicrobiia</taxon>
        <taxon>Verrucomicrobiales</taxon>
        <taxon>Verrucomicrobiaceae</taxon>
    </lineage>
</organism>
<dbReference type="Proteomes" id="UP000321577">
    <property type="component" value="Unassembled WGS sequence"/>
</dbReference>
<evidence type="ECO:0000313" key="3">
    <source>
        <dbReference type="Proteomes" id="UP000321577"/>
    </source>
</evidence>
<proteinExistence type="predicted"/>
<protein>
    <submittedName>
        <fullName evidence="2">Uncharacterized protein</fullName>
    </submittedName>
</protein>
<comment type="caution">
    <text evidence="2">The sequence shown here is derived from an EMBL/GenBank/DDBJ whole genome shotgun (WGS) entry which is preliminary data.</text>
</comment>
<dbReference type="AlphaFoldDB" id="A0A512MFI0"/>
<name>A0A512MFI0_9BACT</name>
<evidence type="ECO:0000256" key="1">
    <source>
        <dbReference type="SAM" id="Phobius"/>
    </source>
</evidence>
<keyword evidence="1" id="KW-0472">Membrane</keyword>
<gene>
    <name evidence="2" type="ORF">BGE01nite_47730</name>
</gene>
<reference evidence="2 3" key="1">
    <citation type="submission" date="2019-07" db="EMBL/GenBank/DDBJ databases">
        <title>Whole genome shotgun sequence of Brevifollis gellanilyticus NBRC 108608.</title>
        <authorList>
            <person name="Hosoyama A."/>
            <person name="Uohara A."/>
            <person name="Ohji S."/>
            <person name="Ichikawa N."/>
        </authorList>
    </citation>
    <scope>NUCLEOTIDE SEQUENCE [LARGE SCALE GENOMIC DNA]</scope>
    <source>
        <strain evidence="2 3">NBRC 108608</strain>
    </source>
</reference>
<dbReference type="EMBL" id="BKAG01000050">
    <property type="protein sequence ID" value="GEP45482.1"/>
    <property type="molecule type" value="Genomic_DNA"/>
</dbReference>
<keyword evidence="3" id="KW-1185">Reference proteome</keyword>
<feature type="transmembrane region" description="Helical" evidence="1">
    <location>
        <begin position="21"/>
        <end position="40"/>
    </location>
</feature>